<feature type="coiled-coil region" evidence="1">
    <location>
        <begin position="8"/>
        <end position="42"/>
    </location>
</feature>
<name>A0ABS2QEZ7_9BACI</name>
<keyword evidence="3" id="KW-1185">Reference proteome</keyword>
<dbReference type="Proteomes" id="UP000823486">
    <property type="component" value="Unassembled WGS sequence"/>
</dbReference>
<protein>
    <submittedName>
        <fullName evidence="2">Nucleic acid-binding Zn-ribbon protein</fullName>
    </submittedName>
</protein>
<proteinExistence type="predicted"/>
<gene>
    <name evidence="2" type="ORF">JOC77_001012</name>
</gene>
<evidence type="ECO:0000256" key="1">
    <source>
        <dbReference type="SAM" id="Coils"/>
    </source>
</evidence>
<evidence type="ECO:0000313" key="3">
    <source>
        <dbReference type="Proteomes" id="UP000823486"/>
    </source>
</evidence>
<dbReference type="InterPro" id="IPR031681">
    <property type="entry name" value="YwqH-like"/>
</dbReference>
<evidence type="ECO:0000313" key="2">
    <source>
        <dbReference type="EMBL" id="MBM7691605.1"/>
    </source>
</evidence>
<comment type="caution">
    <text evidence="2">The sequence shown here is derived from an EMBL/GenBank/DDBJ whole genome shotgun (WGS) entry which is preliminary data.</text>
</comment>
<accession>A0ABS2QEZ7</accession>
<reference evidence="2 3" key="1">
    <citation type="submission" date="2021-01" db="EMBL/GenBank/DDBJ databases">
        <title>Genomic Encyclopedia of Type Strains, Phase IV (KMG-IV): sequencing the most valuable type-strain genomes for metagenomic binning, comparative biology and taxonomic classification.</title>
        <authorList>
            <person name="Goeker M."/>
        </authorList>
    </citation>
    <scope>NUCLEOTIDE SEQUENCE [LARGE SCALE GENOMIC DNA]</scope>
    <source>
        <strain evidence="2 3">DSM 105482</strain>
    </source>
</reference>
<dbReference type="Pfam" id="PF16888">
    <property type="entry name" value="YwqH-like"/>
    <property type="match status" value="1"/>
</dbReference>
<keyword evidence="1" id="KW-0175">Coiled coil</keyword>
<organism evidence="2 3">
    <name type="scientific">Peribacillus deserti</name>
    <dbReference type="NCBI Taxonomy" id="673318"/>
    <lineage>
        <taxon>Bacteria</taxon>
        <taxon>Bacillati</taxon>
        <taxon>Bacillota</taxon>
        <taxon>Bacilli</taxon>
        <taxon>Bacillales</taxon>
        <taxon>Bacillaceae</taxon>
        <taxon>Peribacillus</taxon>
    </lineage>
</organism>
<dbReference type="EMBL" id="JAFBFI010000003">
    <property type="protein sequence ID" value="MBM7691605.1"/>
    <property type="molecule type" value="Genomic_DNA"/>
</dbReference>
<sequence>MEKNEARMHSLNSGISQLESLVRDYEEKVRRLRNSYAHISSEQGEFHANRNMVKEPILTSQTWAGRHAQSFEEIRSQMEVEYNLLSGEDTEAILSDMDAKILYFEDLISSARSRITSMHSELNLLAN</sequence>
<dbReference type="RefSeq" id="WP_204539441.1">
    <property type="nucleotide sequence ID" value="NZ_JAFBFI010000003.1"/>
</dbReference>